<dbReference type="InterPro" id="IPR036282">
    <property type="entry name" value="Glutathione-S-Trfase_C_sf"/>
</dbReference>
<organism evidence="4 5">
    <name type="scientific">Fonsecaea multimorphosa CBS 102226</name>
    <dbReference type="NCBI Taxonomy" id="1442371"/>
    <lineage>
        <taxon>Eukaryota</taxon>
        <taxon>Fungi</taxon>
        <taxon>Dikarya</taxon>
        <taxon>Ascomycota</taxon>
        <taxon>Pezizomycotina</taxon>
        <taxon>Eurotiomycetes</taxon>
        <taxon>Chaetothyriomycetidae</taxon>
        <taxon>Chaetothyriales</taxon>
        <taxon>Herpotrichiellaceae</taxon>
        <taxon>Fonsecaea</taxon>
    </lineage>
</organism>
<dbReference type="InterPro" id="IPR040079">
    <property type="entry name" value="Glutathione_S-Trfase"/>
</dbReference>
<evidence type="ECO:0000259" key="2">
    <source>
        <dbReference type="PROSITE" id="PS50404"/>
    </source>
</evidence>
<protein>
    <recommendedName>
        <fullName evidence="6">Glutathione S-transferase</fullName>
    </recommendedName>
</protein>
<reference evidence="4 5" key="1">
    <citation type="submission" date="2015-01" db="EMBL/GenBank/DDBJ databases">
        <title>The Genome Sequence of Fonsecaea multimorphosa CBS 102226.</title>
        <authorList>
            <consortium name="The Broad Institute Genomics Platform"/>
            <person name="Cuomo C."/>
            <person name="de Hoog S."/>
            <person name="Gorbushina A."/>
            <person name="Stielow B."/>
            <person name="Teixiera M."/>
            <person name="Abouelleil A."/>
            <person name="Chapman S.B."/>
            <person name="Priest M."/>
            <person name="Young S.K."/>
            <person name="Wortman J."/>
            <person name="Nusbaum C."/>
            <person name="Birren B."/>
        </authorList>
    </citation>
    <scope>NUCLEOTIDE SEQUENCE [LARGE SCALE GENOMIC DNA]</scope>
    <source>
        <strain evidence="4 5">CBS 102226</strain>
    </source>
</reference>
<feature type="domain" description="GST C-terminal" evidence="3">
    <location>
        <begin position="93"/>
        <end position="217"/>
    </location>
</feature>
<dbReference type="InterPro" id="IPR010987">
    <property type="entry name" value="Glutathione-S-Trfase_C-like"/>
</dbReference>
<dbReference type="Proteomes" id="UP000053411">
    <property type="component" value="Unassembled WGS sequence"/>
</dbReference>
<dbReference type="PANTHER" id="PTHR44051">
    <property type="entry name" value="GLUTATHIONE S-TRANSFERASE-RELATED"/>
    <property type="match status" value="1"/>
</dbReference>
<sequence length="220" mass="25024">MSSLEPIKVHAHASGPNPWKVAIVLEELGVPYYMHMYSDMADLKKEPYTLINPNGRVPAIEDPNTGVTLWESGAIIQYLLDKYDPAGKLSYKTEPEKFYVNQWLFFQASGQGPYFGQLAWFTRFHHEDLPSAKERYHKEAGRVIMVLDSWLQKHKYLVGDKVTGADLSFLPWAAGIDFLAGDKKIEKGEAYQAWFNELMARPAVKKVFADKAKAMATQKH</sequence>
<dbReference type="PROSITE" id="PS50404">
    <property type="entry name" value="GST_NTER"/>
    <property type="match status" value="1"/>
</dbReference>
<dbReference type="SFLD" id="SFLDG01151">
    <property type="entry name" value="Main.2:_Nu-like"/>
    <property type="match status" value="1"/>
</dbReference>
<name>A0A0D2H3Y2_9EURO</name>
<dbReference type="Pfam" id="PF00043">
    <property type="entry name" value="GST_C"/>
    <property type="match status" value="1"/>
</dbReference>
<comment type="similarity">
    <text evidence="1">Belongs to the GST superfamily.</text>
</comment>
<accession>A0A0D2H3Y2</accession>
<dbReference type="CDD" id="cd03048">
    <property type="entry name" value="GST_N_Ure2p_like"/>
    <property type="match status" value="1"/>
</dbReference>
<gene>
    <name evidence="4" type="ORF">Z520_07816</name>
</gene>
<dbReference type="PANTHER" id="PTHR44051:SF3">
    <property type="entry name" value="TRANSCRIPTIONAL REGULATOR URE2"/>
    <property type="match status" value="1"/>
</dbReference>
<dbReference type="Gene3D" id="1.20.1050.130">
    <property type="match status" value="1"/>
</dbReference>
<dbReference type="PROSITE" id="PS50405">
    <property type="entry name" value="GST_CTER"/>
    <property type="match status" value="1"/>
</dbReference>
<dbReference type="InterPro" id="IPR004046">
    <property type="entry name" value="GST_C"/>
</dbReference>
<evidence type="ECO:0008006" key="6">
    <source>
        <dbReference type="Google" id="ProtNLM"/>
    </source>
</evidence>
<dbReference type="VEuPathDB" id="FungiDB:Z520_07816"/>
<feature type="domain" description="GST N-terminal" evidence="2">
    <location>
        <begin position="5"/>
        <end position="87"/>
    </location>
</feature>
<dbReference type="AlphaFoldDB" id="A0A0D2H3Y2"/>
<dbReference type="GeneID" id="27713562"/>
<keyword evidence="5" id="KW-1185">Reference proteome</keyword>
<dbReference type="SFLD" id="SFLDS00019">
    <property type="entry name" value="Glutathione_Transferase_(cytos"/>
    <property type="match status" value="1"/>
</dbReference>
<dbReference type="Pfam" id="PF13417">
    <property type="entry name" value="GST_N_3"/>
    <property type="match status" value="1"/>
</dbReference>
<evidence type="ECO:0000259" key="3">
    <source>
        <dbReference type="PROSITE" id="PS50405"/>
    </source>
</evidence>
<dbReference type="OrthoDB" id="422574at2759"/>
<dbReference type="RefSeq" id="XP_016630673.1">
    <property type="nucleotide sequence ID" value="XM_016778313.1"/>
</dbReference>
<dbReference type="EMBL" id="KN848077">
    <property type="protein sequence ID" value="KIX96550.1"/>
    <property type="molecule type" value="Genomic_DNA"/>
</dbReference>
<dbReference type="InterPro" id="IPR004045">
    <property type="entry name" value="Glutathione_S-Trfase_N"/>
</dbReference>
<evidence type="ECO:0000313" key="4">
    <source>
        <dbReference type="EMBL" id="KIX96550.1"/>
    </source>
</evidence>
<evidence type="ECO:0000313" key="5">
    <source>
        <dbReference type="Proteomes" id="UP000053411"/>
    </source>
</evidence>
<dbReference type="SFLD" id="SFLDG00358">
    <property type="entry name" value="Main_(cytGST)"/>
    <property type="match status" value="1"/>
</dbReference>
<dbReference type="SUPFAM" id="SSF52833">
    <property type="entry name" value="Thioredoxin-like"/>
    <property type="match status" value="1"/>
</dbReference>
<dbReference type="STRING" id="1442371.A0A0D2H3Y2"/>
<proteinExistence type="inferred from homology"/>
<dbReference type="SUPFAM" id="SSF47616">
    <property type="entry name" value="GST C-terminal domain-like"/>
    <property type="match status" value="1"/>
</dbReference>
<evidence type="ECO:0000256" key="1">
    <source>
        <dbReference type="ARBA" id="ARBA00007409"/>
    </source>
</evidence>
<dbReference type="InterPro" id="IPR036249">
    <property type="entry name" value="Thioredoxin-like_sf"/>
</dbReference>